<evidence type="ECO:0000313" key="1">
    <source>
        <dbReference type="EMBL" id="SLM87093.1"/>
    </source>
</evidence>
<name>A0A1X6WRV8_9ENTE</name>
<protein>
    <submittedName>
        <fullName evidence="1">Uncharacterized protein</fullName>
    </submittedName>
</protein>
<evidence type="ECO:0000313" key="2">
    <source>
        <dbReference type="Proteomes" id="UP000195918"/>
    </source>
</evidence>
<dbReference type="Proteomes" id="UP000195918">
    <property type="component" value="Unassembled WGS sequence"/>
</dbReference>
<reference evidence="2" key="1">
    <citation type="submission" date="2017-02" db="EMBL/GenBank/DDBJ databases">
        <authorList>
            <person name="Dridi B."/>
        </authorList>
    </citation>
    <scope>NUCLEOTIDE SEQUENCE [LARGE SCALE GENOMIC DNA]</scope>
    <source>
        <strain evidence="2">bH819</strain>
    </source>
</reference>
<proteinExistence type="predicted"/>
<sequence>MAMKAISGDIESINLDVYADRFKSNQVVAFIISSYYVVEKFAGNVKTFIINIIDKSLLFFKEKVN</sequence>
<dbReference type="AlphaFoldDB" id="A0A1X6WRV8"/>
<accession>A0A1X6WRV8</accession>
<dbReference type="EMBL" id="FWFD01000019">
    <property type="protein sequence ID" value="SLM87093.1"/>
    <property type="molecule type" value="Genomic_DNA"/>
</dbReference>
<organism evidence="1 2">
    <name type="scientific">Vagococcus fluvialis bH819</name>
    <dbReference type="NCBI Taxonomy" id="1255619"/>
    <lineage>
        <taxon>Bacteria</taxon>
        <taxon>Bacillati</taxon>
        <taxon>Bacillota</taxon>
        <taxon>Bacilli</taxon>
        <taxon>Lactobacillales</taxon>
        <taxon>Enterococcaceae</taxon>
        <taxon>Vagococcus</taxon>
    </lineage>
</organism>
<gene>
    <name evidence="1" type="ORF">FM121_13425</name>
</gene>
<keyword evidence="2" id="KW-1185">Reference proteome</keyword>